<proteinExistence type="inferred from homology"/>
<dbReference type="GO" id="GO:0005543">
    <property type="term" value="F:phospholipid binding"/>
    <property type="evidence" value="ECO:0000318"/>
    <property type="project" value="GO_Central"/>
</dbReference>
<dbReference type="Proteomes" id="UP000017836">
    <property type="component" value="Unassembled WGS sequence"/>
</dbReference>
<dbReference type="HOGENOM" id="CLU_020707_0_0_1"/>
<dbReference type="Pfam" id="PF07817">
    <property type="entry name" value="GLE1"/>
    <property type="match status" value="1"/>
</dbReference>
<keyword evidence="8" id="KW-0539">Nucleus</keyword>
<evidence type="ECO:0000256" key="6">
    <source>
        <dbReference type="ARBA" id="ARBA00023010"/>
    </source>
</evidence>
<comment type="similarity">
    <text evidence="2">Belongs to the GLE1 family.</text>
</comment>
<organism evidence="12 13">
    <name type="scientific">Amborella trichopoda</name>
    <dbReference type="NCBI Taxonomy" id="13333"/>
    <lineage>
        <taxon>Eukaryota</taxon>
        <taxon>Viridiplantae</taxon>
        <taxon>Streptophyta</taxon>
        <taxon>Embryophyta</taxon>
        <taxon>Tracheophyta</taxon>
        <taxon>Spermatophyta</taxon>
        <taxon>Magnoliopsida</taxon>
        <taxon>Amborellales</taxon>
        <taxon>Amborellaceae</taxon>
        <taxon>Amborella</taxon>
    </lineage>
</organism>
<evidence type="ECO:0000256" key="7">
    <source>
        <dbReference type="ARBA" id="ARBA00023132"/>
    </source>
</evidence>
<evidence type="ECO:0000313" key="12">
    <source>
        <dbReference type="EMBL" id="ERN13781.1"/>
    </source>
</evidence>
<dbReference type="eggNOG" id="KOG2412">
    <property type="taxonomic scope" value="Eukaryota"/>
</dbReference>
<dbReference type="OMA" id="VPANIHS"/>
<dbReference type="GO" id="GO:0016973">
    <property type="term" value="P:poly(A)+ mRNA export from nucleus"/>
    <property type="evidence" value="ECO:0000318"/>
    <property type="project" value="GO_Central"/>
</dbReference>
<dbReference type="GO" id="GO:0005737">
    <property type="term" value="C:cytoplasm"/>
    <property type="evidence" value="ECO:0000318"/>
    <property type="project" value="GO_Central"/>
</dbReference>
<evidence type="ECO:0000256" key="11">
    <source>
        <dbReference type="SAM" id="Coils"/>
    </source>
</evidence>
<keyword evidence="11" id="KW-0175">Coiled coil</keyword>
<evidence type="ECO:0000256" key="3">
    <source>
        <dbReference type="ARBA" id="ARBA00022448"/>
    </source>
</evidence>
<reference evidence="13" key="1">
    <citation type="journal article" date="2013" name="Science">
        <title>The Amborella genome and the evolution of flowering plants.</title>
        <authorList>
            <consortium name="Amborella Genome Project"/>
        </authorList>
    </citation>
    <scope>NUCLEOTIDE SEQUENCE [LARGE SCALE GENOMIC DNA]</scope>
</reference>
<protein>
    <recommendedName>
        <fullName evidence="9">mRNA export factor GLE1</fullName>
    </recommendedName>
    <alternativeName>
        <fullName evidence="10">Nucleoporin GLE1</fullName>
    </alternativeName>
</protein>
<evidence type="ECO:0000256" key="4">
    <source>
        <dbReference type="ARBA" id="ARBA00022816"/>
    </source>
</evidence>
<dbReference type="EMBL" id="KI392567">
    <property type="protein sequence ID" value="ERN13781.1"/>
    <property type="molecule type" value="Genomic_DNA"/>
</dbReference>
<accession>W1Q088</accession>
<evidence type="ECO:0000256" key="5">
    <source>
        <dbReference type="ARBA" id="ARBA00022927"/>
    </source>
</evidence>
<keyword evidence="5" id="KW-0653">Protein transport</keyword>
<keyword evidence="3" id="KW-0813">Transport</keyword>
<gene>
    <name evidence="12" type="ORF">AMTR_s00049p00198890</name>
</gene>
<keyword evidence="13" id="KW-1185">Reference proteome</keyword>
<evidence type="ECO:0000313" key="13">
    <source>
        <dbReference type="Proteomes" id="UP000017836"/>
    </source>
</evidence>
<dbReference type="GO" id="GO:0031369">
    <property type="term" value="F:translation initiation factor binding"/>
    <property type="evidence" value="ECO:0000318"/>
    <property type="project" value="GO_Central"/>
</dbReference>
<keyword evidence="6" id="KW-0811">Translocation</keyword>
<dbReference type="PANTHER" id="PTHR12960">
    <property type="entry name" value="GLE-1-RELATED"/>
    <property type="match status" value="1"/>
</dbReference>
<dbReference type="AlphaFoldDB" id="W1Q088"/>
<dbReference type="InterPro" id="IPR012476">
    <property type="entry name" value="GLE1"/>
</dbReference>
<keyword evidence="7" id="KW-0906">Nuclear pore complex</keyword>
<evidence type="ECO:0000256" key="10">
    <source>
        <dbReference type="ARBA" id="ARBA00029983"/>
    </source>
</evidence>
<evidence type="ECO:0000256" key="8">
    <source>
        <dbReference type="ARBA" id="ARBA00023242"/>
    </source>
</evidence>
<feature type="coiled-coil region" evidence="11">
    <location>
        <begin position="243"/>
        <end position="310"/>
    </location>
</feature>
<dbReference type="InterPro" id="IPR038506">
    <property type="entry name" value="GLE1-like_sf"/>
</dbReference>
<sequence>MTEWLKLAYSQPSKGQRNFLELRLRVPQGSHGLSADPRPDWKVDDLIAELDAVETKLRRVVLLKSSTPLERPTATCNLKNTTGFVMCLSDDEYGENGESLSKKPMGGICFSCNGLDFDSSSGETEDESDLGTDDTCLMRKSGVAEGLLFELERERQLRVQEEIREKVRALQAEWRKEIERSSSDLLLVEKDIEAKRETEKKLDKHYLRKIAEARDLYLSAVQRDHEQRSQIEERRIREEAAIGEAKRKEKLREEERLEKAKAEAQARLESARAFEAAQKAAVEVARKVAAEVAERQAAEIMRKSEEAALEKVNVVETSEKLTRVDNSLKLQSTGIITKVSETAAKLEADRIGKSEDLEQQNRSLKTSSNNEFKSFEQKIYLRVRQITGSQLNISSKLHDLVEIIQDPACPQSISISAFAKMVVAQCDSPTLNMNHDAFGLGYLIVLVTSQVPVSMDLVLAEFHKACIYTIPKHIQFSKFAFNSEEEYYKMIGYRDEDGHIESTESYLDRTVAYIRLYAALVQTDVMNYRNLHGLKEGWAWLARFLNHLPPNKHTAVVLDAFLKVAGFALYRRYKRQFIKVLNVISRKFLPSLKAQKGQNLEKAIFNLEEYIESKKYLEEPEGWRLVQTTESKILLD</sequence>
<evidence type="ECO:0000256" key="9">
    <source>
        <dbReference type="ARBA" id="ARBA00026227"/>
    </source>
</evidence>
<evidence type="ECO:0000256" key="2">
    <source>
        <dbReference type="ARBA" id="ARBA00011056"/>
    </source>
</evidence>
<comment type="subcellular location">
    <subcellularLocation>
        <location evidence="1">Nucleus</location>
        <location evidence="1">Nuclear pore complex</location>
    </subcellularLocation>
</comment>
<dbReference type="PANTHER" id="PTHR12960:SF0">
    <property type="entry name" value="MRNA EXPORT FACTOR GLE1"/>
    <property type="match status" value="1"/>
</dbReference>
<dbReference type="STRING" id="13333.W1Q088"/>
<dbReference type="GO" id="GO:0044614">
    <property type="term" value="C:nuclear pore cytoplasmic filaments"/>
    <property type="evidence" value="ECO:0000318"/>
    <property type="project" value="GO_Central"/>
</dbReference>
<dbReference type="Gene3D" id="1.25.40.510">
    <property type="entry name" value="GLE1-like"/>
    <property type="match status" value="1"/>
</dbReference>
<dbReference type="GO" id="GO:0015031">
    <property type="term" value="P:protein transport"/>
    <property type="evidence" value="ECO:0007669"/>
    <property type="project" value="UniProtKB-KW"/>
</dbReference>
<keyword evidence="4" id="KW-0509">mRNA transport</keyword>
<dbReference type="Gramene" id="ERN13781">
    <property type="protein sequence ID" value="ERN13781"/>
    <property type="gene ID" value="AMTR_s00049p00198890"/>
</dbReference>
<evidence type="ECO:0000256" key="1">
    <source>
        <dbReference type="ARBA" id="ARBA00004567"/>
    </source>
</evidence>
<dbReference type="GO" id="GO:0000822">
    <property type="term" value="F:inositol hexakisphosphate binding"/>
    <property type="evidence" value="ECO:0000318"/>
    <property type="project" value="GO_Central"/>
</dbReference>
<name>W1Q088_AMBTC</name>